<feature type="domain" description="DUF397" evidence="1">
    <location>
        <begin position="8"/>
        <end position="60"/>
    </location>
</feature>
<evidence type="ECO:0000313" key="2">
    <source>
        <dbReference type="EMBL" id="MBB5916937.1"/>
    </source>
</evidence>
<organism evidence="2 3">
    <name type="scientific">Nocardia transvalensis</name>
    <dbReference type="NCBI Taxonomy" id="37333"/>
    <lineage>
        <taxon>Bacteria</taxon>
        <taxon>Bacillati</taxon>
        <taxon>Actinomycetota</taxon>
        <taxon>Actinomycetes</taxon>
        <taxon>Mycobacteriales</taxon>
        <taxon>Nocardiaceae</taxon>
        <taxon>Nocardia</taxon>
    </lineage>
</organism>
<evidence type="ECO:0000313" key="3">
    <source>
        <dbReference type="Proteomes" id="UP000540412"/>
    </source>
</evidence>
<dbReference type="InterPro" id="IPR007278">
    <property type="entry name" value="DUF397"/>
</dbReference>
<proteinExistence type="predicted"/>
<dbReference type="RefSeq" id="WP_040748337.1">
    <property type="nucleotide sequence ID" value="NZ_JACHIT010000002.1"/>
</dbReference>
<dbReference type="AlphaFoldDB" id="A0A7W9UL27"/>
<dbReference type="Pfam" id="PF04149">
    <property type="entry name" value="DUF397"/>
    <property type="match status" value="1"/>
</dbReference>
<dbReference type="EMBL" id="JACHIT010000002">
    <property type="protein sequence ID" value="MBB5916937.1"/>
    <property type="molecule type" value="Genomic_DNA"/>
</dbReference>
<comment type="caution">
    <text evidence="2">The sequence shown here is derived from an EMBL/GenBank/DDBJ whole genome shotgun (WGS) entry which is preliminary data.</text>
</comment>
<protein>
    <recommendedName>
        <fullName evidence="1">DUF397 domain-containing protein</fullName>
    </recommendedName>
</protein>
<dbReference type="Proteomes" id="UP000540412">
    <property type="component" value="Unassembled WGS sequence"/>
</dbReference>
<gene>
    <name evidence="2" type="ORF">BJY24_005849</name>
</gene>
<keyword evidence="3" id="KW-1185">Reference proteome</keyword>
<reference evidence="2 3" key="1">
    <citation type="submission" date="2020-08" db="EMBL/GenBank/DDBJ databases">
        <title>Sequencing the genomes of 1000 actinobacteria strains.</title>
        <authorList>
            <person name="Klenk H.-P."/>
        </authorList>
    </citation>
    <scope>NUCLEOTIDE SEQUENCE [LARGE SCALE GENOMIC DNA]</scope>
    <source>
        <strain evidence="2 3">DSM 43582</strain>
    </source>
</reference>
<name>A0A7W9UL27_9NOCA</name>
<evidence type="ECO:0000259" key="1">
    <source>
        <dbReference type="Pfam" id="PF04149"/>
    </source>
</evidence>
<sequence length="68" mass="7407">MSFDLSTAQWFKSTRSAADKDCVEAAFLDRGMVGVRDSKNPTGPTLVFTSSEWDAFTATLQGGEFDHA</sequence>
<accession>A0A7W9UL27</accession>